<comment type="caution">
    <text evidence="2">The sequence shown here is derived from an EMBL/GenBank/DDBJ whole genome shotgun (WGS) entry which is preliminary data.</text>
</comment>
<feature type="region of interest" description="Disordered" evidence="1">
    <location>
        <begin position="1"/>
        <end position="37"/>
    </location>
</feature>
<keyword evidence="3" id="KW-1185">Reference proteome</keyword>
<feature type="region of interest" description="Disordered" evidence="1">
    <location>
        <begin position="52"/>
        <end position="90"/>
    </location>
</feature>
<evidence type="ECO:0000313" key="3">
    <source>
        <dbReference type="Proteomes" id="UP001152803"/>
    </source>
</evidence>
<protein>
    <submittedName>
        <fullName evidence="2">Uncharacterized protein</fullName>
    </submittedName>
</protein>
<sequence length="103" mass="10667">MYSSEELPNSGCGGGLCEQPDKTSGGAPEKRGPPCPFSQWINMPRIGASPQGLWNIAAPAGPAESPSQVAFTTETCGADPRPASAEAGVTAWCRKGNPRRTAH</sequence>
<organism evidence="2 3">
    <name type="scientific">Conger conger</name>
    <name type="common">Conger eel</name>
    <name type="synonym">Muraena conger</name>
    <dbReference type="NCBI Taxonomy" id="82655"/>
    <lineage>
        <taxon>Eukaryota</taxon>
        <taxon>Metazoa</taxon>
        <taxon>Chordata</taxon>
        <taxon>Craniata</taxon>
        <taxon>Vertebrata</taxon>
        <taxon>Euteleostomi</taxon>
        <taxon>Actinopterygii</taxon>
        <taxon>Neopterygii</taxon>
        <taxon>Teleostei</taxon>
        <taxon>Anguilliformes</taxon>
        <taxon>Congridae</taxon>
        <taxon>Conger</taxon>
    </lineage>
</organism>
<dbReference type="EMBL" id="JAFJMO010000006">
    <property type="protein sequence ID" value="KAJ8274641.1"/>
    <property type="molecule type" value="Genomic_DNA"/>
</dbReference>
<reference evidence="2" key="1">
    <citation type="journal article" date="2023" name="Science">
        <title>Genome structures resolve the early diversification of teleost fishes.</title>
        <authorList>
            <person name="Parey E."/>
            <person name="Louis A."/>
            <person name="Montfort J."/>
            <person name="Bouchez O."/>
            <person name="Roques C."/>
            <person name="Iampietro C."/>
            <person name="Lluch J."/>
            <person name="Castinel A."/>
            <person name="Donnadieu C."/>
            <person name="Desvignes T."/>
            <person name="Floi Bucao C."/>
            <person name="Jouanno E."/>
            <person name="Wen M."/>
            <person name="Mejri S."/>
            <person name="Dirks R."/>
            <person name="Jansen H."/>
            <person name="Henkel C."/>
            <person name="Chen W.J."/>
            <person name="Zahm M."/>
            <person name="Cabau C."/>
            <person name="Klopp C."/>
            <person name="Thompson A.W."/>
            <person name="Robinson-Rechavi M."/>
            <person name="Braasch I."/>
            <person name="Lecointre G."/>
            <person name="Bobe J."/>
            <person name="Postlethwait J.H."/>
            <person name="Berthelot C."/>
            <person name="Roest Crollius H."/>
            <person name="Guiguen Y."/>
        </authorList>
    </citation>
    <scope>NUCLEOTIDE SEQUENCE</scope>
    <source>
        <strain evidence="2">Concon-B</strain>
    </source>
</reference>
<accession>A0A9Q1I0B3</accession>
<dbReference type="Proteomes" id="UP001152803">
    <property type="component" value="Unassembled WGS sequence"/>
</dbReference>
<gene>
    <name evidence="2" type="ORF">COCON_G00092660</name>
</gene>
<evidence type="ECO:0000313" key="2">
    <source>
        <dbReference type="EMBL" id="KAJ8274641.1"/>
    </source>
</evidence>
<proteinExistence type="predicted"/>
<evidence type="ECO:0000256" key="1">
    <source>
        <dbReference type="SAM" id="MobiDB-lite"/>
    </source>
</evidence>
<feature type="compositionally biased region" description="Polar residues" evidence="1">
    <location>
        <begin position="65"/>
        <end position="75"/>
    </location>
</feature>
<name>A0A9Q1I0B3_CONCO</name>
<dbReference type="AlphaFoldDB" id="A0A9Q1I0B3"/>